<evidence type="ECO:0000313" key="5">
    <source>
        <dbReference type="EMBL" id="JAF97977.1"/>
    </source>
</evidence>
<keyword evidence="2 5" id="KW-0396">Initiation factor</keyword>
<name>A0A0A9VUS1_LYGHE</name>
<evidence type="ECO:0000256" key="1">
    <source>
        <dbReference type="ARBA" id="ARBA00022490"/>
    </source>
</evidence>
<dbReference type="EMBL" id="GBHO01045626">
    <property type="protein sequence ID" value="JAF97977.1"/>
    <property type="molecule type" value="Transcribed_RNA"/>
</dbReference>
<dbReference type="AlphaFoldDB" id="A0A0A9VUS1"/>
<dbReference type="SUPFAM" id="SSF82171">
    <property type="entry name" value="DPP6 N-terminal domain-like"/>
    <property type="match status" value="1"/>
</dbReference>
<evidence type="ECO:0000256" key="4">
    <source>
        <dbReference type="ARBA" id="ARBA00022917"/>
    </source>
</evidence>
<dbReference type="GO" id="GO:0005852">
    <property type="term" value="C:eukaryotic translation initiation factor 3 complex"/>
    <property type="evidence" value="ECO:0007669"/>
    <property type="project" value="InterPro"/>
</dbReference>
<keyword evidence="4" id="KW-0648">Protein biosynthesis</keyword>
<sequence length="137" mass="15256">MVISQQAKGLRVWGGRNMHLLFEIPSEVEAFLVSPCEKYIVIKTANDLSVHNMRTAKKIRTLTNLDLNNEDLWPVTRFSADDTLVAVCKTGYNLAAPDVIGSGKLNIYIASTMKMLQSNNKVPQGHTFEISGLYKAE</sequence>
<organism evidence="5">
    <name type="scientific">Lygus hesperus</name>
    <name type="common">Western plant bug</name>
    <dbReference type="NCBI Taxonomy" id="30085"/>
    <lineage>
        <taxon>Eukaryota</taxon>
        <taxon>Metazoa</taxon>
        <taxon>Ecdysozoa</taxon>
        <taxon>Arthropoda</taxon>
        <taxon>Hexapoda</taxon>
        <taxon>Insecta</taxon>
        <taxon>Pterygota</taxon>
        <taxon>Neoptera</taxon>
        <taxon>Paraneoptera</taxon>
        <taxon>Hemiptera</taxon>
        <taxon>Heteroptera</taxon>
        <taxon>Panheteroptera</taxon>
        <taxon>Cimicomorpha</taxon>
        <taxon>Miridae</taxon>
        <taxon>Mirini</taxon>
        <taxon>Lygus</taxon>
    </lineage>
</organism>
<dbReference type="GO" id="GO:0003743">
    <property type="term" value="F:translation initiation factor activity"/>
    <property type="evidence" value="ECO:0007669"/>
    <property type="project" value="UniProtKB-KW"/>
</dbReference>
<accession>A0A0A9VUS1</accession>
<evidence type="ECO:0000313" key="6">
    <source>
        <dbReference type="EMBL" id="JAQ03573.1"/>
    </source>
</evidence>
<dbReference type="GO" id="GO:0031369">
    <property type="term" value="F:translation initiation factor binding"/>
    <property type="evidence" value="ECO:0007669"/>
    <property type="project" value="InterPro"/>
</dbReference>
<reference evidence="5" key="2">
    <citation type="submission" date="2014-07" db="EMBL/GenBank/DDBJ databases">
        <authorList>
            <person name="Hull J."/>
        </authorList>
    </citation>
    <scope>NUCLEOTIDE SEQUENCE</scope>
</reference>
<evidence type="ECO:0000313" key="7">
    <source>
        <dbReference type="EMBL" id="JAQ06987.1"/>
    </source>
</evidence>
<dbReference type="EMBL" id="GDHC01015056">
    <property type="protein sequence ID" value="JAQ03573.1"/>
    <property type="molecule type" value="Transcribed_RNA"/>
</dbReference>
<dbReference type="InterPro" id="IPR011400">
    <property type="entry name" value="EIF3B"/>
</dbReference>
<dbReference type="GO" id="GO:0003723">
    <property type="term" value="F:RNA binding"/>
    <property type="evidence" value="ECO:0007669"/>
    <property type="project" value="UniProtKB-KW"/>
</dbReference>
<reference evidence="5" key="1">
    <citation type="journal article" date="2014" name="PLoS ONE">
        <title>Transcriptome-Based Identification of ABC Transporters in the Western Tarnished Plant Bug Lygus hesperus.</title>
        <authorList>
            <person name="Hull J.J."/>
            <person name="Chaney K."/>
            <person name="Geib S.M."/>
            <person name="Fabrick J.A."/>
            <person name="Brent C.S."/>
            <person name="Walsh D."/>
            <person name="Lavine L.C."/>
        </authorList>
    </citation>
    <scope>NUCLEOTIDE SEQUENCE</scope>
</reference>
<evidence type="ECO:0000256" key="3">
    <source>
        <dbReference type="ARBA" id="ARBA00022884"/>
    </source>
</evidence>
<proteinExistence type="predicted"/>
<dbReference type="PANTHER" id="PTHR14068:SF0">
    <property type="entry name" value="EUKARYOTIC TRANSLATION INITIATION FACTOR 3 SUBUNIT B"/>
    <property type="match status" value="1"/>
</dbReference>
<reference evidence="6" key="3">
    <citation type="journal article" date="2016" name="Gigascience">
        <title>De novo construction of an expanded transcriptome assembly for the western tarnished plant bug, Lygus hesperus.</title>
        <authorList>
            <person name="Tassone E.E."/>
            <person name="Geib S.M."/>
            <person name="Hall B."/>
            <person name="Fabrick J.A."/>
            <person name="Brent C.S."/>
            <person name="Hull J.J."/>
        </authorList>
    </citation>
    <scope>NUCLEOTIDE SEQUENCE</scope>
</reference>
<dbReference type="EMBL" id="GDHC01011642">
    <property type="protein sequence ID" value="JAQ06987.1"/>
    <property type="molecule type" value="Transcribed_RNA"/>
</dbReference>
<protein>
    <submittedName>
        <fullName evidence="5">Eukaryotic translation initiation factor 3 subunit B</fullName>
    </submittedName>
</protein>
<dbReference type="PANTHER" id="PTHR14068">
    <property type="entry name" value="EUKARYOTIC TRANSLATION INITIATION FACTOR 3 EIF3 -RELATED"/>
    <property type="match status" value="1"/>
</dbReference>
<keyword evidence="3" id="KW-0694">RNA-binding</keyword>
<keyword evidence="1" id="KW-0963">Cytoplasm</keyword>
<gene>
    <name evidence="5" type="primary">PRT1</name>
    <name evidence="5" type="ORF">CM83_7932</name>
    <name evidence="7" type="ORF">g.7793</name>
    <name evidence="6" type="ORF">g.7794</name>
</gene>
<evidence type="ECO:0000256" key="2">
    <source>
        <dbReference type="ARBA" id="ARBA00022540"/>
    </source>
</evidence>